<feature type="region of interest" description="Disordered" evidence="1">
    <location>
        <begin position="1"/>
        <end position="30"/>
    </location>
</feature>
<organism evidence="2">
    <name type="scientific">uncultured Quadrisphaera sp</name>
    <dbReference type="NCBI Taxonomy" id="904978"/>
    <lineage>
        <taxon>Bacteria</taxon>
        <taxon>Bacillati</taxon>
        <taxon>Actinomycetota</taxon>
        <taxon>Actinomycetes</taxon>
        <taxon>Kineosporiales</taxon>
        <taxon>Kineosporiaceae</taxon>
        <taxon>Quadrisphaera</taxon>
        <taxon>environmental samples</taxon>
    </lineage>
</organism>
<feature type="compositionally biased region" description="Basic and acidic residues" evidence="1">
    <location>
        <begin position="1"/>
        <end position="10"/>
    </location>
</feature>
<proteinExistence type="predicted"/>
<evidence type="ECO:0000313" key="2">
    <source>
        <dbReference type="EMBL" id="CAA9416728.1"/>
    </source>
</evidence>
<sequence length="30" mass="3472">DHHRGADRGPARPHRAGRGPRREHRRPPRG</sequence>
<name>A0A6J4PQ12_9ACTN</name>
<dbReference type="EMBL" id="CADCUY010000361">
    <property type="protein sequence ID" value="CAA9416728.1"/>
    <property type="molecule type" value="Genomic_DNA"/>
</dbReference>
<protein>
    <submittedName>
        <fullName evidence="2">Uncharacterized protein</fullName>
    </submittedName>
</protein>
<gene>
    <name evidence="2" type="ORF">AVDCRST_MAG35-1750</name>
</gene>
<feature type="non-terminal residue" evidence="2">
    <location>
        <position position="30"/>
    </location>
</feature>
<reference evidence="2" key="1">
    <citation type="submission" date="2020-02" db="EMBL/GenBank/DDBJ databases">
        <authorList>
            <person name="Meier V. D."/>
        </authorList>
    </citation>
    <scope>NUCLEOTIDE SEQUENCE</scope>
    <source>
        <strain evidence="2">AVDCRST_MAG35</strain>
    </source>
</reference>
<feature type="non-terminal residue" evidence="2">
    <location>
        <position position="1"/>
    </location>
</feature>
<feature type="compositionally biased region" description="Basic residues" evidence="1">
    <location>
        <begin position="11"/>
        <end position="30"/>
    </location>
</feature>
<evidence type="ECO:0000256" key="1">
    <source>
        <dbReference type="SAM" id="MobiDB-lite"/>
    </source>
</evidence>
<accession>A0A6J4PQ12</accession>
<dbReference type="AlphaFoldDB" id="A0A6J4PQ12"/>